<evidence type="ECO:0000313" key="3">
    <source>
        <dbReference type="EMBL" id="KAG2641017.1"/>
    </source>
</evidence>
<dbReference type="GO" id="GO:0006952">
    <property type="term" value="P:defense response"/>
    <property type="evidence" value="ECO:0007669"/>
    <property type="project" value="UniProtKB-KW"/>
</dbReference>
<sequence>MKGGMLPIFLMLHLVLPLLCLASPALPSETADAVALKDYPQVKFSTASATPETYRSFIASVRAALVSKSKGNKSNGIPVLLSEDDPLALQTFLNITLTNTAGHSISLKMDVTGAYFSAS</sequence>
<name>A0A8T0W346_PANVG</name>
<dbReference type="InterPro" id="IPR001574">
    <property type="entry name" value="Ribosome_inactivat_prot"/>
</dbReference>
<dbReference type="GO" id="GO:0017148">
    <property type="term" value="P:negative regulation of translation"/>
    <property type="evidence" value="ECO:0007669"/>
    <property type="project" value="UniProtKB-KW"/>
</dbReference>
<keyword evidence="2" id="KW-0732">Signal</keyword>
<dbReference type="InterPro" id="IPR016138">
    <property type="entry name" value="Ribosome_inactivat_prot_sub1"/>
</dbReference>
<dbReference type="SUPFAM" id="SSF56371">
    <property type="entry name" value="Ribosome inactivating proteins (RIP)"/>
    <property type="match status" value="1"/>
</dbReference>
<proteinExistence type="inferred from homology"/>
<keyword evidence="4" id="KW-1185">Reference proteome</keyword>
<dbReference type="AlphaFoldDB" id="A0A8T0W346"/>
<comment type="caution">
    <text evidence="3">The sequence shown here is derived from an EMBL/GenBank/DDBJ whole genome shotgun (WGS) entry which is preliminary data.</text>
</comment>
<evidence type="ECO:0000256" key="1">
    <source>
        <dbReference type="RuleBase" id="RU004915"/>
    </source>
</evidence>
<dbReference type="GO" id="GO:0090729">
    <property type="term" value="F:toxin activity"/>
    <property type="evidence" value="ECO:0007669"/>
    <property type="project" value="UniProtKB-KW"/>
</dbReference>
<keyword evidence="1" id="KW-0611">Plant defense</keyword>
<gene>
    <name evidence="3" type="ORF">PVAP13_2KG139300</name>
</gene>
<dbReference type="Gene3D" id="3.40.420.10">
    <property type="entry name" value="Ricin (A subunit), domain 1"/>
    <property type="match status" value="1"/>
</dbReference>
<feature type="chain" id="PRO_5035791763" description="rRNA N-glycosylase" evidence="2">
    <location>
        <begin position="23"/>
        <end position="119"/>
    </location>
</feature>
<dbReference type="Proteomes" id="UP000823388">
    <property type="component" value="Chromosome 2K"/>
</dbReference>
<dbReference type="Pfam" id="PF00161">
    <property type="entry name" value="RIP"/>
    <property type="match status" value="1"/>
</dbReference>
<comment type="similarity">
    <text evidence="1">Belongs to the ribosome-inactivating protein family.</text>
</comment>
<evidence type="ECO:0000313" key="4">
    <source>
        <dbReference type="Proteomes" id="UP000823388"/>
    </source>
</evidence>
<keyword evidence="1" id="KW-0652">Protein synthesis inhibitor</keyword>
<accession>A0A8T0W346</accession>
<keyword evidence="1" id="KW-0800">Toxin</keyword>
<feature type="signal peptide" evidence="2">
    <location>
        <begin position="1"/>
        <end position="22"/>
    </location>
</feature>
<dbReference type="InterPro" id="IPR036041">
    <property type="entry name" value="Ribosome-inact_prot_sf"/>
</dbReference>
<organism evidence="3 4">
    <name type="scientific">Panicum virgatum</name>
    <name type="common">Blackwell switchgrass</name>
    <dbReference type="NCBI Taxonomy" id="38727"/>
    <lineage>
        <taxon>Eukaryota</taxon>
        <taxon>Viridiplantae</taxon>
        <taxon>Streptophyta</taxon>
        <taxon>Embryophyta</taxon>
        <taxon>Tracheophyta</taxon>
        <taxon>Spermatophyta</taxon>
        <taxon>Magnoliopsida</taxon>
        <taxon>Liliopsida</taxon>
        <taxon>Poales</taxon>
        <taxon>Poaceae</taxon>
        <taxon>PACMAD clade</taxon>
        <taxon>Panicoideae</taxon>
        <taxon>Panicodae</taxon>
        <taxon>Paniceae</taxon>
        <taxon>Panicinae</taxon>
        <taxon>Panicum</taxon>
        <taxon>Panicum sect. Hiantes</taxon>
    </lineage>
</organism>
<dbReference type="EMBL" id="CM029039">
    <property type="protein sequence ID" value="KAG2641017.1"/>
    <property type="molecule type" value="Genomic_DNA"/>
</dbReference>
<dbReference type="GO" id="GO:0030598">
    <property type="term" value="F:rRNA N-glycosylase activity"/>
    <property type="evidence" value="ECO:0007669"/>
    <property type="project" value="UniProtKB-EC"/>
</dbReference>
<reference evidence="3" key="1">
    <citation type="submission" date="2020-05" db="EMBL/GenBank/DDBJ databases">
        <title>WGS assembly of Panicum virgatum.</title>
        <authorList>
            <person name="Lovell J.T."/>
            <person name="Jenkins J."/>
            <person name="Shu S."/>
            <person name="Juenger T.E."/>
            <person name="Schmutz J."/>
        </authorList>
    </citation>
    <scope>NUCLEOTIDE SEQUENCE</scope>
    <source>
        <strain evidence="3">AP13</strain>
    </source>
</reference>
<keyword evidence="1" id="KW-0378">Hydrolase</keyword>
<dbReference type="EC" id="3.2.2.22" evidence="1"/>
<protein>
    <recommendedName>
        <fullName evidence="1">rRNA N-glycosylase</fullName>
        <ecNumber evidence="1">3.2.2.22</ecNumber>
    </recommendedName>
</protein>
<evidence type="ECO:0000256" key="2">
    <source>
        <dbReference type="SAM" id="SignalP"/>
    </source>
</evidence>
<comment type="catalytic activity">
    <reaction evidence="1">
        <text>Endohydrolysis of the N-glycosidic bond at one specific adenosine on the 28S rRNA.</text>
        <dbReference type="EC" id="3.2.2.22"/>
    </reaction>
</comment>